<reference evidence="9" key="5">
    <citation type="submission" date="2023-10" db="EMBL/GenBank/DDBJ databases">
        <title>Genome of Potential pathogenic bacteria in Crohn's disease.</title>
        <authorList>
            <person name="Rodriguez-Palacios A."/>
        </authorList>
    </citation>
    <scope>NUCLEOTIDE SEQUENCE</scope>
    <source>
        <strain evidence="9">CavFT-hAR62</strain>
    </source>
</reference>
<dbReference type="Proteomes" id="UP000441162">
    <property type="component" value="Unassembled WGS sequence"/>
</dbReference>
<dbReference type="Gene3D" id="3.55.50.30">
    <property type="match status" value="1"/>
</dbReference>
<sequence length="337" mass="38665">MENHTDIETLLTKYFEGKTTPPENEQIEAWLNADEEHLHIARQLNTLYLAVDTQHITKKIDTEKALDKVKSKTKVRNLSWWGWTQRIAAILSVPLLIGVLALYPGRRQPVVTAQMVEIKTNAGMTTSVLLPDSTVVHLNSESSLRYPTFFAGDVRQVELNGEAYFDVTHHPRKRFIVSTPHHSQVEVYGTSFNVEAYGNETPISTTLIKGSVGFIYKNNKGKFQKSMLSPRQKLVYSPQTGDIKCYVTSGESEISWKDGKLIFNDTPLDEVLHMLGKRFNVEFVLSNKELKGCSFTGTFTHQRLERIMEYFRISSRIRWRYIDSADIKTEKLKIEVY</sequence>
<dbReference type="PANTHER" id="PTHR30273:SF2">
    <property type="entry name" value="PROTEIN FECR"/>
    <property type="match status" value="1"/>
</dbReference>
<dbReference type="EMBL" id="VVYY01000003">
    <property type="protein sequence ID" value="KAA5400063.1"/>
    <property type="molecule type" value="Genomic_DNA"/>
</dbReference>
<dbReference type="Gene3D" id="2.60.120.1440">
    <property type="match status" value="1"/>
</dbReference>
<dbReference type="InterPro" id="IPR032508">
    <property type="entry name" value="FecR_C"/>
</dbReference>
<dbReference type="FunFam" id="2.60.120.1440:FF:000001">
    <property type="entry name" value="Putative anti-sigma factor"/>
    <property type="match status" value="1"/>
</dbReference>
<evidence type="ECO:0000259" key="2">
    <source>
        <dbReference type="Pfam" id="PF16344"/>
    </source>
</evidence>
<dbReference type="Proteomes" id="UP000481700">
    <property type="component" value="Unassembled WGS sequence"/>
</dbReference>
<protein>
    <submittedName>
        <fullName evidence="3">Anti-sigma factor</fullName>
    </submittedName>
    <submittedName>
        <fullName evidence="7">DUF4974 domain-containing protein</fullName>
    </submittedName>
</protein>
<reference evidence="3" key="4">
    <citation type="submission" date="2022-01" db="EMBL/GenBank/DDBJ databases">
        <title>Novel bile acid biosynthetic pathways are enriched in the microbiome of centenarians.</title>
        <authorList>
            <person name="Sato Y."/>
            <person name="Atarashi K."/>
            <person name="Plichta R.D."/>
            <person name="Arai Y."/>
            <person name="Sasajima S."/>
            <person name="Kearney M.S."/>
            <person name="Suda W."/>
            <person name="Takeshita K."/>
            <person name="Sasaki T."/>
            <person name="Okamoto S."/>
            <person name="Skelly N.A."/>
            <person name="Okamura Y."/>
            <person name="Vlamakis H."/>
            <person name="Li Y."/>
            <person name="Tanoue T."/>
            <person name="Takei H."/>
            <person name="Nittono H."/>
            <person name="Narushima S."/>
            <person name="Irie J."/>
            <person name="Itoh H."/>
            <person name="Moriya K."/>
            <person name="Sugiura Y."/>
            <person name="Suematsu M."/>
            <person name="Moritoki N."/>
            <person name="Shibata S."/>
            <person name="Littman R.D."/>
            <person name="Fischbach A.M."/>
            <person name="Uwamino Y."/>
            <person name="Inoue T."/>
            <person name="Honda A."/>
            <person name="Hattori M."/>
            <person name="Murai T."/>
            <person name="Xavier J.R."/>
            <person name="Hirose N."/>
            <person name="Honda K."/>
        </authorList>
    </citation>
    <scope>NUCLEOTIDE SEQUENCE</scope>
    <source>
        <strain evidence="3">CE91-St7</strain>
    </source>
</reference>
<evidence type="ECO:0000313" key="6">
    <source>
        <dbReference type="EMBL" id="KAA5400063.1"/>
    </source>
</evidence>
<gene>
    <name evidence="3" type="ORF">CE91St7_20200</name>
    <name evidence="10" type="ORF">E1I98_16485</name>
    <name evidence="7" type="ORF">F2Y51_05895</name>
    <name evidence="6" type="ORF">F2Y58_05275</name>
    <name evidence="5" type="ORF">F2Y61_21780</name>
    <name evidence="4" type="ORF">F2Z07_11450</name>
    <name evidence="8" type="ORF">KSU80_17700</name>
    <name evidence="9" type="ORF">RVH45_12005</name>
</gene>
<dbReference type="PIRSF" id="PIRSF018266">
    <property type="entry name" value="FecR"/>
    <property type="match status" value="1"/>
</dbReference>
<evidence type="ECO:0000313" key="10">
    <source>
        <dbReference type="EMBL" id="TDA73002.1"/>
    </source>
</evidence>
<dbReference type="EMBL" id="JAHOAX010000020">
    <property type="protein sequence ID" value="MBV3124990.1"/>
    <property type="molecule type" value="Genomic_DNA"/>
</dbReference>
<dbReference type="InterPro" id="IPR006860">
    <property type="entry name" value="FecR"/>
</dbReference>
<evidence type="ECO:0000313" key="7">
    <source>
        <dbReference type="EMBL" id="KAA5407007.1"/>
    </source>
</evidence>
<evidence type="ECO:0000313" key="11">
    <source>
        <dbReference type="Proteomes" id="UP000294527"/>
    </source>
</evidence>
<dbReference type="EMBL" id="BQOB01000001">
    <property type="protein sequence ID" value="GKH81136.1"/>
    <property type="molecule type" value="Genomic_DNA"/>
</dbReference>
<evidence type="ECO:0000313" key="4">
    <source>
        <dbReference type="EMBL" id="KAA5319292.1"/>
    </source>
</evidence>
<dbReference type="RefSeq" id="WP_007840510.1">
    <property type="nucleotide sequence ID" value="NZ_BAABZF010000001.1"/>
</dbReference>
<dbReference type="Proteomes" id="UP001181086">
    <property type="component" value="Unassembled WGS sequence"/>
</dbReference>
<evidence type="ECO:0000313" key="8">
    <source>
        <dbReference type="EMBL" id="MBV3124990.1"/>
    </source>
</evidence>
<dbReference type="EMBL" id="VVZA01000003">
    <property type="protein sequence ID" value="KAA5407007.1"/>
    <property type="molecule type" value="Genomic_DNA"/>
</dbReference>
<dbReference type="AlphaFoldDB" id="A0A076IVW9"/>
<feature type="domain" description="FecR protein" evidence="1">
    <location>
        <begin position="117"/>
        <end position="212"/>
    </location>
</feature>
<proteinExistence type="predicted"/>
<dbReference type="GO" id="GO:0016989">
    <property type="term" value="F:sigma factor antagonist activity"/>
    <property type="evidence" value="ECO:0007669"/>
    <property type="project" value="TreeGrafter"/>
</dbReference>
<dbReference type="Proteomes" id="UP000481616">
    <property type="component" value="Unassembled WGS sequence"/>
</dbReference>
<dbReference type="Proteomes" id="UP001055104">
    <property type="component" value="Unassembled WGS sequence"/>
</dbReference>
<evidence type="ECO:0000259" key="1">
    <source>
        <dbReference type="Pfam" id="PF04773"/>
    </source>
</evidence>
<reference evidence="10 11" key="2">
    <citation type="journal article" date="2019" name="Nat. Microbiol.">
        <title>Genomic variation and strain-specific functional adaptation in the human gut microbiome during early life.</title>
        <authorList>
            <person name="Vatanen T."/>
            <person name="Plichta D.R."/>
            <person name="Somani J."/>
            <person name="Munch P.C."/>
            <person name="Arthur T.D."/>
            <person name="Hall A.B."/>
            <person name="Rudolf S."/>
            <person name="Oakeley E.J."/>
            <person name="Ke X."/>
            <person name="Young R.A."/>
            <person name="Haiser H.J."/>
            <person name="Kolde R."/>
            <person name="Yassour M."/>
            <person name="Luopajarvi K."/>
            <person name="Siljander H."/>
            <person name="Virtanen S.M."/>
            <person name="Ilonen J."/>
            <person name="Uibo R."/>
            <person name="Tillmann V."/>
            <person name="Mokurov S."/>
            <person name="Dorshakova N."/>
            <person name="Porter J.A."/>
            <person name="McHardy A.C."/>
            <person name="Lahdesmaki H."/>
            <person name="Vlamakis H."/>
            <person name="Huttenhower C."/>
            <person name="Knip M."/>
            <person name="Xavier R.J."/>
        </authorList>
    </citation>
    <scope>NUCLEOTIDE SEQUENCE [LARGE SCALE GENOMIC DNA]</scope>
    <source>
        <strain evidence="10 11">RJX1047</strain>
    </source>
</reference>
<evidence type="ECO:0000313" key="13">
    <source>
        <dbReference type="Proteomes" id="UP000441162"/>
    </source>
</evidence>
<evidence type="ECO:0000313" key="3">
    <source>
        <dbReference type="EMBL" id="GKH81136.1"/>
    </source>
</evidence>
<dbReference type="EMBL" id="VVZV01000011">
    <property type="protein sequence ID" value="KAA5319292.1"/>
    <property type="molecule type" value="Genomic_DNA"/>
</dbReference>
<evidence type="ECO:0000313" key="9">
    <source>
        <dbReference type="EMBL" id="MDU0270597.1"/>
    </source>
</evidence>
<dbReference type="eggNOG" id="COG3712">
    <property type="taxonomic scope" value="Bacteria"/>
</dbReference>
<dbReference type="Proteomes" id="UP000294527">
    <property type="component" value="Unassembled WGS sequence"/>
</dbReference>
<feature type="domain" description="Protein FecR C-terminal" evidence="2">
    <location>
        <begin position="260"/>
        <end position="323"/>
    </location>
</feature>
<dbReference type="EMBL" id="SLTU01000002">
    <property type="protein sequence ID" value="TDA73002.1"/>
    <property type="molecule type" value="Genomic_DNA"/>
</dbReference>
<dbReference type="InterPro" id="IPR012373">
    <property type="entry name" value="Ferrdict_sens_TM"/>
</dbReference>
<dbReference type="EMBL" id="VVZB01000024">
    <property type="protein sequence ID" value="KAA5379156.1"/>
    <property type="molecule type" value="Genomic_DNA"/>
</dbReference>
<evidence type="ECO:0000313" key="14">
    <source>
        <dbReference type="Proteomes" id="UP000481616"/>
    </source>
</evidence>
<dbReference type="EMBL" id="JAWDEV010000010">
    <property type="protein sequence ID" value="MDU0270597.1"/>
    <property type="molecule type" value="Genomic_DNA"/>
</dbReference>
<evidence type="ECO:0000313" key="12">
    <source>
        <dbReference type="Proteomes" id="UP000347681"/>
    </source>
</evidence>
<dbReference type="PANTHER" id="PTHR30273">
    <property type="entry name" value="PERIPLASMIC SIGNAL SENSOR AND SIGMA FACTOR ACTIVATOR FECR-RELATED"/>
    <property type="match status" value="1"/>
</dbReference>
<reference evidence="8" key="3">
    <citation type="submission" date="2021-06" db="EMBL/GenBank/DDBJ databases">
        <title>Collection of gut derived symbiotic bacterial strains cultured from healthy donors.</title>
        <authorList>
            <person name="Lin H."/>
            <person name="Littmann E."/>
            <person name="Pamer E.G."/>
        </authorList>
    </citation>
    <scope>NUCLEOTIDE SEQUENCE</scope>
    <source>
        <strain evidence="8">MSK.5.10</strain>
    </source>
</reference>
<dbReference type="Pfam" id="PF04773">
    <property type="entry name" value="FecR"/>
    <property type="match status" value="1"/>
</dbReference>
<dbReference type="KEGG" id="bdo:EL88_19410"/>
<dbReference type="Pfam" id="PF16344">
    <property type="entry name" value="FecR_C"/>
    <property type="match status" value="1"/>
</dbReference>
<reference evidence="12 13" key="1">
    <citation type="journal article" date="2019" name="Nat. Med.">
        <title>A library of human gut bacterial isolates paired with longitudinal multiomics data enables mechanistic microbiome research.</title>
        <authorList>
            <person name="Poyet M."/>
            <person name="Groussin M."/>
            <person name="Gibbons S.M."/>
            <person name="Avila-Pacheco J."/>
            <person name="Jiang X."/>
            <person name="Kearney S.M."/>
            <person name="Perrotta A.R."/>
            <person name="Berdy B."/>
            <person name="Zhao S."/>
            <person name="Lieberman T.D."/>
            <person name="Swanson P.K."/>
            <person name="Smith M."/>
            <person name="Roesemann S."/>
            <person name="Alexander J.E."/>
            <person name="Rich S.A."/>
            <person name="Livny J."/>
            <person name="Vlamakis H."/>
            <person name="Clish C."/>
            <person name="Bullock K."/>
            <person name="Deik A."/>
            <person name="Scott J."/>
            <person name="Pierce K.A."/>
            <person name="Xavier R.J."/>
            <person name="Alm E.J."/>
        </authorList>
    </citation>
    <scope>NUCLEOTIDE SEQUENCE [LARGE SCALE GENOMIC DNA]</scope>
    <source>
        <strain evidence="6 14">BIOML-A1</strain>
        <strain evidence="4 15">BIOML-A25</strain>
        <strain evidence="7 13">BIOML-A4</strain>
        <strain evidence="5 12">BIOML-A5</strain>
    </source>
</reference>
<dbReference type="Proteomes" id="UP000347681">
    <property type="component" value="Unassembled WGS sequence"/>
</dbReference>
<comment type="caution">
    <text evidence="7">The sequence shown here is derived from an EMBL/GenBank/DDBJ whole genome shotgun (WGS) entry which is preliminary data.</text>
</comment>
<evidence type="ECO:0000313" key="5">
    <source>
        <dbReference type="EMBL" id="KAA5379156.1"/>
    </source>
</evidence>
<accession>A0A076IVW9</accession>
<organism evidence="7 13">
    <name type="scientific">Phocaeicola dorei</name>
    <dbReference type="NCBI Taxonomy" id="357276"/>
    <lineage>
        <taxon>Bacteria</taxon>
        <taxon>Pseudomonadati</taxon>
        <taxon>Bacteroidota</taxon>
        <taxon>Bacteroidia</taxon>
        <taxon>Bacteroidales</taxon>
        <taxon>Bacteroidaceae</taxon>
        <taxon>Phocaeicola</taxon>
    </lineage>
</organism>
<name>A0A076IVW9_9BACT</name>
<evidence type="ECO:0000313" key="15">
    <source>
        <dbReference type="Proteomes" id="UP000481700"/>
    </source>
</evidence>
<dbReference type="Proteomes" id="UP000777173">
    <property type="component" value="Unassembled WGS sequence"/>
</dbReference>